<dbReference type="AlphaFoldDB" id="A0AAD9FGQ9"/>
<dbReference type="Gene3D" id="1.10.750.20">
    <property type="entry name" value="SOCS box"/>
    <property type="match status" value="1"/>
</dbReference>
<evidence type="ECO:0000256" key="5">
    <source>
        <dbReference type="ARBA" id="ARBA00022980"/>
    </source>
</evidence>
<dbReference type="Gene3D" id="1.25.40.20">
    <property type="entry name" value="Ankyrin repeat-containing domain"/>
    <property type="match status" value="3"/>
</dbReference>
<dbReference type="InterPro" id="IPR036036">
    <property type="entry name" value="SOCS_box-like_dom_sf"/>
</dbReference>
<dbReference type="PROSITE" id="PS50088">
    <property type="entry name" value="ANK_REPEAT"/>
    <property type="match status" value="7"/>
</dbReference>
<evidence type="ECO:0000313" key="12">
    <source>
        <dbReference type="EMBL" id="KAK1900771.1"/>
    </source>
</evidence>
<evidence type="ECO:0000256" key="7">
    <source>
        <dbReference type="ARBA" id="ARBA00023274"/>
    </source>
</evidence>
<dbReference type="InterPro" id="IPR012340">
    <property type="entry name" value="NA-bd_OB-fold"/>
</dbReference>
<dbReference type="GO" id="GO:0022626">
    <property type="term" value="C:cytosolic ribosome"/>
    <property type="evidence" value="ECO:0007669"/>
    <property type="project" value="UniProtKB-ARBA"/>
</dbReference>
<evidence type="ECO:0000256" key="9">
    <source>
        <dbReference type="ARBA" id="ARBA00035463"/>
    </source>
</evidence>
<keyword evidence="5" id="KW-0689">Ribosomal protein</keyword>
<feature type="repeat" description="ANK" evidence="10">
    <location>
        <begin position="182"/>
        <end position="214"/>
    </location>
</feature>
<keyword evidence="7" id="KW-0687">Ribonucleoprotein</keyword>
<organism evidence="12 13">
    <name type="scientific">Dissostichus eleginoides</name>
    <name type="common">Patagonian toothfish</name>
    <name type="synonym">Dissostichus amissus</name>
    <dbReference type="NCBI Taxonomy" id="100907"/>
    <lineage>
        <taxon>Eukaryota</taxon>
        <taxon>Metazoa</taxon>
        <taxon>Chordata</taxon>
        <taxon>Craniata</taxon>
        <taxon>Vertebrata</taxon>
        <taxon>Euteleostomi</taxon>
        <taxon>Actinopterygii</taxon>
        <taxon>Neopterygii</taxon>
        <taxon>Teleostei</taxon>
        <taxon>Neoteleostei</taxon>
        <taxon>Acanthomorphata</taxon>
        <taxon>Eupercaria</taxon>
        <taxon>Perciformes</taxon>
        <taxon>Notothenioidei</taxon>
        <taxon>Nototheniidae</taxon>
        <taxon>Dissostichus</taxon>
    </lineage>
</organism>
<evidence type="ECO:0000256" key="2">
    <source>
        <dbReference type="ARBA" id="ARBA00004906"/>
    </source>
</evidence>
<dbReference type="PANTHER" id="PTHR24198">
    <property type="entry name" value="ANKYRIN REPEAT AND PROTEIN KINASE DOMAIN-CONTAINING PROTEIN"/>
    <property type="match status" value="1"/>
</dbReference>
<feature type="domain" description="SOCS box" evidence="11">
    <location>
        <begin position="585"/>
        <end position="633"/>
    </location>
</feature>
<dbReference type="InterPro" id="IPR006032">
    <property type="entry name" value="Ribosomal_uS12"/>
</dbReference>
<reference evidence="12" key="1">
    <citation type="submission" date="2023-04" db="EMBL/GenBank/DDBJ databases">
        <title>Chromosome-level genome of Chaenocephalus aceratus.</title>
        <authorList>
            <person name="Park H."/>
        </authorList>
    </citation>
    <scope>NUCLEOTIDE SEQUENCE</scope>
    <source>
        <strain evidence="12">DE</strain>
        <tissue evidence="12">Muscle</tissue>
    </source>
</reference>
<dbReference type="Gene3D" id="2.40.50.140">
    <property type="entry name" value="Nucleic acid-binding proteins"/>
    <property type="match status" value="1"/>
</dbReference>
<dbReference type="Proteomes" id="UP001228049">
    <property type="component" value="Unassembled WGS sequence"/>
</dbReference>
<dbReference type="FunFam" id="1.10.750.20:FF:000001">
    <property type="entry name" value="Ankyrin repeat and SOCS box containing 1"/>
    <property type="match status" value="1"/>
</dbReference>
<evidence type="ECO:0000256" key="3">
    <source>
        <dbReference type="ARBA" id="ARBA00005657"/>
    </source>
</evidence>
<evidence type="ECO:0000256" key="4">
    <source>
        <dbReference type="ARBA" id="ARBA00022737"/>
    </source>
</evidence>
<dbReference type="SMART" id="SM00969">
    <property type="entry name" value="SOCS_box"/>
    <property type="match status" value="1"/>
</dbReference>
<dbReference type="FunFam" id="2.40.50.140:FF:000007">
    <property type="entry name" value="40S ribosomal protein S23"/>
    <property type="match status" value="1"/>
</dbReference>
<comment type="caution">
    <text evidence="12">The sequence shown here is derived from an EMBL/GenBank/DDBJ whole genome shotgun (WGS) entry which is preliminary data.</text>
</comment>
<comment type="pathway">
    <text evidence="2">Protein modification; protein ubiquitination.</text>
</comment>
<evidence type="ECO:0000256" key="1">
    <source>
        <dbReference type="ARBA" id="ARBA00004427"/>
    </source>
</evidence>
<dbReference type="Pfam" id="PF12796">
    <property type="entry name" value="Ank_2"/>
    <property type="match status" value="3"/>
</dbReference>
<comment type="similarity">
    <text evidence="3">Belongs to the universal ribosomal protein uS12 family.</text>
</comment>
<dbReference type="GO" id="GO:0035556">
    <property type="term" value="P:intracellular signal transduction"/>
    <property type="evidence" value="ECO:0007669"/>
    <property type="project" value="InterPro"/>
</dbReference>
<feature type="repeat" description="ANK" evidence="10">
    <location>
        <begin position="397"/>
        <end position="429"/>
    </location>
</feature>
<dbReference type="PROSITE" id="PS00055">
    <property type="entry name" value="RIBOSOMAL_S12"/>
    <property type="match status" value="1"/>
</dbReference>
<keyword evidence="6 10" id="KW-0040">ANK repeat</keyword>
<dbReference type="GO" id="GO:0005791">
    <property type="term" value="C:rough endoplasmic reticulum"/>
    <property type="evidence" value="ECO:0007669"/>
    <property type="project" value="UniProtKB-SubCell"/>
</dbReference>
<dbReference type="EMBL" id="JASDAP010000006">
    <property type="protein sequence ID" value="KAK1900771.1"/>
    <property type="molecule type" value="Genomic_DNA"/>
</dbReference>
<evidence type="ECO:0000256" key="6">
    <source>
        <dbReference type="ARBA" id="ARBA00023043"/>
    </source>
</evidence>
<evidence type="ECO:0000256" key="8">
    <source>
        <dbReference type="ARBA" id="ARBA00035161"/>
    </source>
</evidence>
<dbReference type="GO" id="GO:0003735">
    <property type="term" value="F:structural constituent of ribosome"/>
    <property type="evidence" value="ECO:0007669"/>
    <property type="project" value="InterPro"/>
</dbReference>
<dbReference type="SUPFAM" id="SSF50249">
    <property type="entry name" value="Nucleic acid-binding proteins"/>
    <property type="match status" value="1"/>
</dbReference>
<accession>A0AAD9FGQ9</accession>
<dbReference type="Pfam" id="PF07525">
    <property type="entry name" value="SOCS_box"/>
    <property type="match status" value="1"/>
</dbReference>
<feature type="repeat" description="ANK" evidence="10">
    <location>
        <begin position="281"/>
        <end position="313"/>
    </location>
</feature>
<dbReference type="GO" id="GO:0015935">
    <property type="term" value="C:small ribosomal subunit"/>
    <property type="evidence" value="ECO:0007669"/>
    <property type="project" value="InterPro"/>
</dbReference>
<dbReference type="GO" id="GO:0006412">
    <property type="term" value="P:translation"/>
    <property type="evidence" value="ECO:0007669"/>
    <property type="project" value="InterPro"/>
</dbReference>
<dbReference type="SUPFAM" id="SSF158235">
    <property type="entry name" value="SOCS box-like"/>
    <property type="match status" value="1"/>
</dbReference>
<keyword evidence="4" id="KW-0677">Repeat</keyword>
<dbReference type="CDD" id="cd03367">
    <property type="entry name" value="Ribosomal_S23"/>
    <property type="match status" value="1"/>
</dbReference>
<gene>
    <name evidence="12" type="ORF">KUDE01_003746</name>
</gene>
<dbReference type="InterPro" id="IPR005680">
    <property type="entry name" value="Ribosomal_uS12_euk/arc"/>
</dbReference>
<dbReference type="InterPro" id="IPR036770">
    <property type="entry name" value="Ankyrin_rpt-contain_sf"/>
</dbReference>
<evidence type="ECO:0000259" key="11">
    <source>
        <dbReference type="PROSITE" id="PS50225"/>
    </source>
</evidence>
<evidence type="ECO:0000256" key="10">
    <source>
        <dbReference type="PROSITE-ProRule" id="PRU00023"/>
    </source>
</evidence>
<dbReference type="SMART" id="SM00248">
    <property type="entry name" value="ANK"/>
    <property type="match status" value="8"/>
</dbReference>
<name>A0AAD9FGQ9_DISEL</name>
<dbReference type="NCBIfam" id="TIGR00982">
    <property type="entry name" value="uS12_E_A"/>
    <property type="match status" value="1"/>
</dbReference>
<dbReference type="InterPro" id="IPR001496">
    <property type="entry name" value="SOCS_box"/>
</dbReference>
<feature type="repeat" description="ANK" evidence="10">
    <location>
        <begin position="248"/>
        <end position="280"/>
    </location>
</feature>
<feature type="repeat" description="ANK" evidence="10">
    <location>
        <begin position="347"/>
        <end position="379"/>
    </location>
</feature>
<dbReference type="SUPFAM" id="SSF48403">
    <property type="entry name" value="Ankyrin repeat"/>
    <property type="match status" value="1"/>
</dbReference>
<dbReference type="PROSITE" id="PS50225">
    <property type="entry name" value="SOCS"/>
    <property type="match status" value="1"/>
</dbReference>
<dbReference type="InterPro" id="IPR002110">
    <property type="entry name" value="Ankyrin_rpt"/>
</dbReference>
<dbReference type="Pfam" id="PF00164">
    <property type="entry name" value="Ribosom_S12_S23"/>
    <property type="match status" value="1"/>
</dbReference>
<comment type="subcellular location">
    <subcellularLocation>
        <location evidence="1">Rough endoplasmic reticulum</location>
    </subcellularLocation>
</comment>
<dbReference type="PROSITE" id="PS50297">
    <property type="entry name" value="ANK_REP_REGION"/>
    <property type="match status" value="6"/>
</dbReference>
<feature type="repeat" description="ANK" evidence="10">
    <location>
        <begin position="314"/>
        <end position="346"/>
    </location>
</feature>
<dbReference type="SMART" id="SM00253">
    <property type="entry name" value="SOCS"/>
    <property type="match status" value="1"/>
</dbReference>
<dbReference type="PANTHER" id="PTHR24198:SF176">
    <property type="entry name" value="ANKYRIN REPEAT AND SOCS BOX CONTAINING 14"/>
    <property type="match status" value="1"/>
</dbReference>
<keyword evidence="13" id="KW-1185">Reference proteome</keyword>
<feature type="repeat" description="ANK" evidence="10">
    <location>
        <begin position="215"/>
        <end position="247"/>
    </location>
</feature>
<protein>
    <recommendedName>
        <fullName evidence="8">Small ribosomal subunit protein uS12</fullName>
    </recommendedName>
    <alternativeName>
        <fullName evidence="9">40S ribosomal protein S23</fullName>
    </alternativeName>
</protein>
<proteinExistence type="inferred from homology"/>
<evidence type="ECO:0000313" key="13">
    <source>
        <dbReference type="Proteomes" id="UP001228049"/>
    </source>
</evidence>
<sequence>MGKCRGLRTARKLRNHRREQKWHDKQYKKAHLGTALKANPFGGASHAKGIVLEKVGVEAKQPNSAIRKCVRVQLIKNGKKITAFVPNDGCLNFIEENDEVLVAGFGRKGHAVGDIPGVRFKVVKVANVSLLALYKGKKERPSSEPESADSSAIFTAIRQGNEKLLKGLSVRQRDRFSQTDSRGWTPLHEAAAQRNQNILELTFKVSGSVDSRTLRGQTPLLLAAEGGLIENASFLLQHGAKPDIQDCDLDSPLLVAIRSGRADLVQLLLLQGSSVDKEGLHGRCPLHEASRLGNVELVTRLLEAGARPDPRSHYGLTPLALAAQNAHLEVMENLLRRGADVLSQAQDEASILYEASASGDPAVISLLLEYGADANVAKNMGHMPIHRAAHITSVDDSGINPLHSAAAGGHAHCIKALLDAGFDPNDMLHPWAQRSYDDGRKSALFFTVLNNDVPSAKLLLEAGAMISLRVGNYELINLLLRYGANVNYYCKVVLRMLCNYGYDLARCFDCPYGNSSHIPDDYEGWTDTVIKDTMFCEVITVSWLKHLSGQVVLVLLDYLDHVTLCSKLKAAVMEQQQWPDICRLQESARCLQHLCRLQVRSCLGRLRLRSPVFMSFLPVPERLKDYILYREYDLYGKQSSTPG</sequence>
<dbReference type="PRINTS" id="PR01415">
    <property type="entry name" value="ANKYRIN"/>
</dbReference>